<evidence type="ECO:0000259" key="1">
    <source>
        <dbReference type="Pfam" id="PF13521"/>
    </source>
</evidence>
<dbReference type="SUPFAM" id="SSF52540">
    <property type="entry name" value="P-loop containing nucleoside triphosphate hydrolases"/>
    <property type="match status" value="1"/>
</dbReference>
<proteinExistence type="predicted"/>
<sequence>MVTTPLHIAIAGTHSSGKTTLARRIEMELRATGLTVTRTGGLAKRAATLGFPKMTRHTLASTEWIITAGAAAVLEAELTADVVIVDRTAHDAIAYLRAAHQRRIEPLKGKDLNRLRTLANLHTRPAFYLATILNPALPLATHPGKDPDWEDDRFRTAVDRKLHQTLEESDVPYLRVPSHDHATAVQAAVRAILEATVTA</sequence>
<name>A0ABW1EXN5_9ACTN</name>
<dbReference type="Proteomes" id="UP001596067">
    <property type="component" value="Unassembled WGS sequence"/>
</dbReference>
<keyword evidence="3" id="KW-1185">Reference proteome</keyword>
<organism evidence="2 3">
    <name type="scientific">Kitasatospora aburaviensis</name>
    <dbReference type="NCBI Taxonomy" id="67265"/>
    <lineage>
        <taxon>Bacteria</taxon>
        <taxon>Bacillati</taxon>
        <taxon>Actinomycetota</taxon>
        <taxon>Actinomycetes</taxon>
        <taxon>Kitasatosporales</taxon>
        <taxon>Streptomycetaceae</taxon>
        <taxon>Kitasatospora</taxon>
    </lineage>
</organism>
<dbReference type="Gene3D" id="3.40.50.300">
    <property type="entry name" value="P-loop containing nucleotide triphosphate hydrolases"/>
    <property type="match status" value="1"/>
</dbReference>
<dbReference type="InterPro" id="IPR038727">
    <property type="entry name" value="NadR/Ttd14_AAA_dom"/>
</dbReference>
<dbReference type="RefSeq" id="WP_345330627.1">
    <property type="nucleotide sequence ID" value="NZ_BAAAVH010000123.1"/>
</dbReference>
<gene>
    <name evidence="2" type="ORF">ACFP0N_17415</name>
</gene>
<reference evidence="3" key="1">
    <citation type="journal article" date="2019" name="Int. J. Syst. Evol. Microbiol.">
        <title>The Global Catalogue of Microorganisms (GCM) 10K type strain sequencing project: providing services to taxonomists for standard genome sequencing and annotation.</title>
        <authorList>
            <consortium name="The Broad Institute Genomics Platform"/>
            <consortium name="The Broad Institute Genome Sequencing Center for Infectious Disease"/>
            <person name="Wu L."/>
            <person name="Ma J."/>
        </authorList>
    </citation>
    <scope>NUCLEOTIDE SEQUENCE [LARGE SCALE GENOMIC DNA]</scope>
    <source>
        <strain evidence="3">CGMCC 4.1469</strain>
    </source>
</reference>
<dbReference type="Pfam" id="PF13521">
    <property type="entry name" value="AAA_28"/>
    <property type="match status" value="1"/>
</dbReference>
<feature type="domain" description="NadR/Ttd14 AAA" evidence="1">
    <location>
        <begin position="8"/>
        <end position="182"/>
    </location>
</feature>
<comment type="caution">
    <text evidence="2">The sequence shown here is derived from an EMBL/GenBank/DDBJ whole genome shotgun (WGS) entry which is preliminary data.</text>
</comment>
<accession>A0ABW1EXN5</accession>
<protein>
    <submittedName>
        <fullName evidence="2">AAA family ATPase</fullName>
    </submittedName>
</protein>
<dbReference type="EMBL" id="JBHSOD010000020">
    <property type="protein sequence ID" value="MFC5886747.1"/>
    <property type="molecule type" value="Genomic_DNA"/>
</dbReference>
<evidence type="ECO:0000313" key="2">
    <source>
        <dbReference type="EMBL" id="MFC5886747.1"/>
    </source>
</evidence>
<evidence type="ECO:0000313" key="3">
    <source>
        <dbReference type="Proteomes" id="UP001596067"/>
    </source>
</evidence>
<dbReference type="InterPro" id="IPR027417">
    <property type="entry name" value="P-loop_NTPase"/>
</dbReference>